<dbReference type="Proteomes" id="UP000292082">
    <property type="component" value="Unassembled WGS sequence"/>
</dbReference>
<sequence>MAEIARQHHDAVQSDESVNSDQIVREENILKVLDSLETKLSSDEADMVGELVSPSEVLEAMRAAENGTAPGLDGIQHEVWKTLHERFIEDEHAERPSFNIVNVLHAAYIDIQTFGVSKGTGFSDGWMAPLYKKGVAATRRVDSGRRSATTP</sequence>
<evidence type="ECO:0000313" key="2">
    <source>
        <dbReference type="EMBL" id="TBU51508.1"/>
    </source>
</evidence>
<organism evidence="2 3">
    <name type="scientific">Dichomitus squalens</name>
    <dbReference type="NCBI Taxonomy" id="114155"/>
    <lineage>
        <taxon>Eukaryota</taxon>
        <taxon>Fungi</taxon>
        <taxon>Dikarya</taxon>
        <taxon>Basidiomycota</taxon>
        <taxon>Agaricomycotina</taxon>
        <taxon>Agaricomycetes</taxon>
        <taxon>Polyporales</taxon>
        <taxon>Polyporaceae</taxon>
        <taxon>Dichomitus</taxon>
    </lineage>
</organism>
<gene>
    <name evidence="2" type="ORF">BD310DRAFT_834204</name>
</gene>
<evidence type="ECO:0000313" key="3">
    <source>
        <dbReference type="Proteomes" id="UP000292082"/>
    </source>
</evidence>
<reference evidence="2 3" key="1">
    <citation type="submission" date="2019-01" db="EMBL/GenBank/DDBJ databases">
        <title>Draft genome sequences of three monokaryotic isolates of the white-rot basidiomycete fungus Dichomitus squalens.</title>
        <authorList>
            <consortium name="DOE Joint Genome Institute"/>
            <person name="Lopez S.C."/>
            <person name="Andreopoulos B."/>
            <person name="Pangilinan J."/>
            <person name="Lipzen A."/>
            <person name="Riley R."/>
            <person name="Ahrendt S."/>
            <person name="Ng V."/>
            <person name="Barry K."/>
            <person name="Daum C."/>
            <person name="Grigoriev I.V."/>
            <person name="Hilden K.S."/>
            <person name="Makela M.R."/>
            <person name="de Vries R.P."/>
        </authorList>
    </citation>
    <scope>NUCLEOTIDE SEQUENCE [LARGE SCALE GENOMIC DNA]</scope>
    <source>
        <strain evidence="2 3">CBS 464.89</strain>
    </source>
</reference>
<evidence type="ECO:0000256" key="1">
    <source>
        <dbReference type="SAM" id="MobiDB-lite"/>
    </source>
</evidence>
<proteinExistence type="predicted"/>
<feature type="region of interest" description="Disordered" evidence="1">
    <location>
        <begin position="1"/>
        <end position="20"/>
    </location>
</feature>
<name>A0A4Q9PAM2_9APHY</name>
<feature type="compositionally biased region" description="Basic and acidic residues" evidence="1">
    <location>
        <begin position="1"/>
        <end position="12"/>
    </location>
</feature>
<dbReference type="EMBL" id="ML145313">
    <property type="protein sequence ID" value="TBU51508.1"/>
    <property type="molecule type" value="Genomic_DNA"/>
</dbReference>
<accession>A0A4Q9PAM2</accession>
<dbReference type="AlphaFoldDB" id="A0A4Q9PAM2"/>
<keyword evidence="3" id="KW-1185">Reference proteome</keyword>
<protein>
    <submittedName>
        <fullName evidence="2">Uncharacterized protein</fullName>
    </submittedName>
</protein>